<evidence type="ECO:0008006" key="5">
    <source>
        <dbReference type="Google" id="ProtNLM"/>
    </source>
</evidence>
<protein>
    <recommendedName>
        <fullName evidence="5">Dipeptidylpeptidase IV N-terminal domain-containing protein</fullName>
    </recommendedName>
</protein>
<evidence type="ECO:0000256" key="1">
    <source>
        <dbReference type="ARBA" id="ARBA00009820"/>
    </source>
</evidence>
<dbReference type="InterPro" id="IPR011042">
    <property type="entry name" value="6-blade_b-propeller_TolB-like"/>
</dbReference>
<keyword evidence="2" id="KW-0732">Signal</keyword>
<feature type="chain" id="PRO_5045211404" description="Dipeptidylpeptidase IV N-terminal domain-containing protein" evidence="2">
    <location>
        <begin position="26"/>
        <end position="305"/>
    </location>
</feature>
<accession>A0ABT8IQX6</accession>
<evidence type="ECO:0000256" key="2">
    <source>
        <dbReference type="SAM" id="SignalP"/>
    </source>
</evidence>
<comment type="caution">
    <text evidence="3">The sequence shown here is derived from an EMBL/GenBank/DDBJ whole genome shotgun (WGS) entry which is preliminary data.</text>
</comment>
<dbReference type="Gene3D" id="2.120.10.30">
    <property type="entry name" value="TolB, C-terminal domain"/>
    <property type="match status" value="1"/>
</dbReference>
<dbReference type="Pfam" id="PF07676">
    <property type="entry name" value="PD40"/>
    <property type="match status" value="3"/>
</dbReference>
<dbReference type="SUPFAM" id="SSF69304">
    <property type="entry name" value="Tricorn protease N-terminal domain"/>
    <property type="match status" value="1"/>
</dbReference>
<evidence type="ECO:0000313" key="3">
    <source>
        <dbReference type="EMBL" id="MDN4595209.1"/>
    </source>
</evidence>
<organism evidence="3 4">
    <name type="scientific">Polycladomyces subterraneus</name>
    <dbReference type="NCBI Taxonomy" id="1016997"/>
    <lineage>
        <taxon>Bacteria</taxon>
        <taxon>Bacillati</taxon>
        <taxon>Bacillota</taxon>
        <taxon>Bacilli</taxon>
        <taxon>Bacillales</taxon>
        <taxon>Thermoactinomycetaceae</taxon>
        <taxon>Polycladomyces</taxon>
    </lineage>
</organism>
<feature type="signal peptide" evidence="2">
    <location>
        <begin position="1"/>
        <end position="25"/>
    </location>
</feature>
<dbReference type="EMBL" id="JANRHH010000052">
    <property type="protein sequence ID" value="MDN4595209.1"/>
    <property type="molecule type" value="Genomic_DNA"/>
</dbReference>
<dbReference type="PANTHER" id="PTHR36842:SF1">
    <property type="entry name" value="PROTEIN TOLB"/>
    <property type="match status" value="1"/>
</dbReference>
<sequence>MKKLHLLVSFSLACSVFFFPLVAHAAPTQTRLVFHQASSGTHPSPEGDPIPNDDVFTVKPDGTGETQLTSMQSTTYDGELSPDGTKLLFTYYDLAANKPVTAVANADGTNVQVISDATDASWTPDGNIIAVQSIYDPATSTTTQDIVLMNSDGTNARIITNPDDPNERYPLLSPDGKTIAYSGSGQIQLMNIDGTNKRVVPNSTGAGQFEWSPDGNKFLFATDEGIVVMNTDGSGKTIVAAPASSSQRLIQPVWSPDGKRIAYHLYDYSNGELHQIYTIKPDGTGKTLVKSQTGFINLSDWGIIQ</sequence>
<evidence type="ECO:0000313" key="4">
    <source>
        <dbReference type="Proteomes" id="UP001174196"/>
    </source>
</evidence>
<dbReference type="PANTHER" id="PTHR36842">
    <property type="entry name" value="PROTEIN TOLB HOMOLOG"/>
    <property type="match status" value="1"/>
</dbReference>
<proteinExistence type="inferred from homology"/>
<comment type="similarity">
    <text evidence="1">Belongs to the TolB family.</text>
</comment>
<keyword evidence="4" id="KW-1185">Reference proteome</keyword>
<dbReference type="Proteomes" id="UP001174196">
    <property type="component" value="Unassembled WGS sequence"/>
</dbReference>
<dbReference type="RefSeq" id="WP_301240234.1">
    <property type="nucleotide sequence ID" value="NZ_JANRHH010000052.1"/>
</dbReference>
<reference evidence="3" key="1">
    <citation type="submission" date="2022-08" db="EMBL/GenBank/DDBJ databases">
        <title>Polycladomyces zharkentsis sp. nov., a novel thermophilic CMC and starch-degrading bacterium isolated from a geothermal spring in Kazakhstan.</title>
        <authorList>
            <person name="Mashzhan A."/>
            <person name="Kistaubaeva A."/>
            <person name="Javier-Lopez R."/>
            <person name="Birkeland N.-K."/>
        </authorList>
    </citation>
    <scope>NUCLEOTIDE SEQUENCE</scope>
    <source>
        <strain evidence="3">KSR 13</strain>
    </source>
</reference>
<dbReference type="InterPro" id="IPR011659">
    <property type="entry name" value="WD40"/>
</dbReference>
<gene>
    <name evidence="3" type="ORF">NWF35_15180</name>
</gene>
<name>A0ABT8IQX6_9BACL</name>